<sequence length="60" mass="6122">QDKQEDAKGTATRCTAKAKEVTVDALDTAEAKGTAAGKNTAGAKDTAAVKNTVVWAARSE</sequence>
<reference evidence="1 2" key="1">
    <citation type="submission" date="2018-08" db="EMBL/GenBank/DDBJ databases">
        <title>Genomic investigation of the strawberry pathogen Phytophthora fragariae indicates pathogenicity is determined by transcriptional variation in three key races.</title>
        <authorList>
            <person name="Adams T.M."/>
            <person name="Armitage A.D."/>
            <person name="Sobczyk M.K."/>
            <person name="Bates H.J."/>
            <person name="Dunwell J.M."/>
            <person name="Nellist C.F."/>
            <person name="Harrison R.J."/>
        </authorList>
    </citation>
    <scope>NUCLEOTIDE SEQUENCE [LARGE SCALE GENOMIC DNA]</scope>
    <source>
        <strain evidence="1 2">NOV-71</strain>
    </source>
</reference>
<gene>
    <name evidence="1" type="ORF">PF007_g32326</name>
</gene>
<proteinExistence type="predicted"/>
<dbReference type="EMBL" id="QXFZ01008701">
    <property type="protein sequence ID" value="KAE9055417.1"/>
    <property type="molecule type" value="Genomic_DNA"/>
</dbReference>
<organism evidence="1 2">
    <name type="scientific">Phytophthora fragariae</name>
    <dbReference type="NCBI Taxonomy" id="53985"/>
    <lineage>
        <taxon>Eukaryota</taxon>
        <taxon>Sar</taxon>
        <taxon>Stramenopiles</taxon>
        <taxon>Oomycota</taxon>
        <taxon>Peronosporomycetes</taxon>
        <taxon>Peronosporales</taxon>
        <taxon>Peronosporaceae</taxon>
        <taxon>Phytophthora</taxon>
    </lineage>
</organism>
<evidence type="ECO:0000313" key="1">
    <source>
        <dbReference type="EMBL" id="KAE9055417.1"/>
    </source>
</evidence>
<dbReference type="AlphaFoldDB" id="A0A6A3P8S5"/>
<protein>
    <submittedName>
        <fullName evidence="1">Uncharacterized protein</fullName>
    </submittedName>
</protein>
<name>A0A6A3P8S5_9STRA</name>
<evidence type="ECO:0000313" key="2">
    <source>
        <dbReference type="Proteomes" id="UP000441208"/>
    </source>
</evidence>
<comment type="caution">
    <text evidence="1">The sequence shown here is derived from an EMBL/GenBank/DDBJ whole genome shotgun (WGS) entry which is preliminary data.</text>
</comment>
<accession>A0A6A3P8S5</accession>
<dbReference type="Proteomes" id="UP000441208">
    <property type="component" value="Unassembled WGS sequence"/>
</dbReference>
<feature type="non-terminal residue" evidence="1">
    <location>
        <position position="1"/>
    </location>
</feature>